<dbReference type="SMART" id="SM00050">
    <property type="entry name" value="DISIN"/>
    <property type="match status" value="1"/>
</dbReference>
<dbReference type="InterPro" id="IPR034027">
    <property type="entry name" value="Reprolysin_adamalysin"/>
</dbReference>
<dbReference type="InterPro" id="IPR018358">
    <property type="entry name" value="Disintegrin_CS"/>
</dbReference>
<dbReference type="PANTHER" id="PTHR11905:SF19">
    <property type="entry name" value="DISINTEGRIN AND METALLOPROTEINASE DOMAIN-CONTAINING PROTEIN 19"/>
    <property type="match status" value="1"/>
</dbReference>
<evidence type="ECO:0000259" key="13">
    <source>
        <dbReference type="PROSITE" id="PS50214"/>
    </source>
</evidence>
<dbReference type="InterPro" id="IPR036436">
    <property type="entry name" value="Disintegrin_dom_sf"/>
</dbReference>
<feature type="binding site" evidence="8">
    <location>
        <position position="348"/>
    </location>
    <ligand>
        <name>Zn(2+)</name>
        <dbReference type="ChEBI" id="CHEBI:29105"/>
        <note>catalytic</note>
    </ligand>
</feature>
<evidence type="ECO:0000256" key="7">
    <source>
        <dbReference type="PROSITE-ProRule" id="PRU00076"/>
    </source>
</evidence>
<feature type="compositionally biased region" description="Polar residues" evidence="9">
    <location>
        <begin position="902"/>
        <end position="911"/>
    </location>
</feature>
<name>A0A6I8SUW5_XENTR</name>
<feature type="region of interest" description="Disordered" evidence="9">
    <location>
        <begin position="835"/>
        <end position="911"/>
    </location>
</feature>
<reference evidence="15" key="2">
    <citation type="submission" date="2020-05" db="UniProtKB">
        <authorList>
            <consortium name="Ensembl"/>
        </authorList>
    </citation>
    <scope>IDENTIFICATION</scope>
</reference>
<evidence type="ECO:0000256" key="3">
    <source>
        <dbReference type="ARBA" id="ARBA00022989"/>
    </source>
</evidence>
<dbReference type="SUPFAM" id="SSF57552">
    <property type="entry name" value="Blood coagulation inhibitor (disintegrin)"/>
    <property type="match status" value="1"/>
</dbReference>
<dbReference type="SMART" id="SM00608">
    <property type="entry name" value="ACR"/>
    <property type="match status" value="1"/>
</dbReference>
<dbReference type="InterPro" id="IPR001590">
    <property type="entry name" value="Peptidase_M12B"/>
</dbReference>
<evidence type="ECO:0000256" key="5">
    <source>
        <dbReference type="ARBA" id="ARBA00023157"/>
    </source>
</evidence>
<dbReference type="PROSITE" id="PS00427">
    <property type="entry name" value="DISINTEGRIN_1"/>
    <property type="match status" value="1"/>
</dbReference>
<dbReference type="FunCoup" id="A0A6I8SUW5">
    <property type="interactions" value="739"/>
</dbReference>
<feature type="active site" evidence="8">
    <location>
        <position position="345"/>
    </location>
</feature>
<dbReference type="FunFam" id="4.10.70.10:FF:000001">
    <property type="entry name" value="Disintegrin and metalloproteinase domain-containing protein 22"/>
    <property type="match status" value="1"/>
</dbReference>
<feature type="binding site" evidence="8">
    <location>
        <position position="354"/>
    </location>
    <ligand>
        <name>Zn(2+)</name>
        <dbReference type="ChEBI" id="CHEBI:29105"/>
        <note>catalytic</note>
    </ligand>
</feature>
<keyword evidence="11" id="KW-0732">Signal</keyword>
<dbReference type="InterPro" id="IPR024079">
    <property type="entry name" value="MetalloPept_cat_dom_sf"/>
</dbReference>
<evidence type="ECO:0000256" key="9">
    <source>
        <dbReference type="SAM" id="MobiDB-lite"/>
    </source>
</evidence>
<dbReference type="Pfam" id="PF01562">
    <property type="entry name" value="Pep_M12B_propep"/>
    <property type="match status" value="1"/>
</dbReference>
<dbReference type="GeneTree" id="ENSGT00940000159624"/>
<feature type="domain" description="EGF-like" evidence="12">
    <location>
        <begin position="646"/>
        <end position="678"/>
    </location>
</feature>
<dbReference type="Pfam" id="PF01421">
    <property type="entry name" value="Reprolysin"/>
    <property type="match status" value="1"/>
</dbReference>
<dbReference type="PROSITE" id="PS01186">
    <property type="entry name" value="EGF_2"/>
    <property type="match status" value="1"/>
</dbReference>
<evidence type="ECO:0000256" key="10">
    <source>
        <dbReference type="SAM" id="Phobius"/>
    </source>
</evidence>
<dbReference type="InterPro" id="IPR006586">
    <property type="entry name" value="ADAM_Cys-rich"/>
</dbReference>
<feature type="transmembrane region" description="Helical" evidence="10">
    <location>
        <begin position="699"/>
        <end position="724"/>
    </location>
</feature>
<evidence type="ECO:0000313" key="15">
    <source>
        <dbReference type="Ensembl" id="ENSXETP00000098610"/>
    </source>
</evidence>
<dbReference type="InterPro" id="IPR001762">
    <property type="entry name" value="Disintegrin_dom"/>
</dbReference>
<dbReference type="FunFam" id="3.40.390.10:FF:000002">
    <property type="entry name" value="Disintegrin and metalloproteinase domain-containing protein 22"/>
    <property type="match status" value="1"/>
</dbReference>
<dbReference type="InterPro" id="IPR002870">
    <property type="entry name" value="Peptidase_M12B_N"/>
</dbReference>
<dbReference type="PANTHER" id="PTHR11905">
    <property type="entry name" value="ADAM A DISINTEGRIN AND METALLOPROTEASE DOMAIN"/>
    <property type="match status" value="1"/>
</dbReference>
<dbReference type="AlphaFoldDB" id="A0A6I8SUW5"/>
<evidence type="ECO:0000256" key="6">
    <source>
        <dbReference type="PROSITE-ProRule" id="PRU00068"/>
    </source>
</evidence>
<keyword evidence="5 7" id="KW-1015">Disulfide bond</keyword>
<keyword evidence="3 10" id="KW-1133">Transmembrane helix</keyword>
<protein>
    <submittedName>
        <fullName evidence="15">ADAM metallopeptidase domain 19</fullName>
    </submittedName>
</protein>
<accession>A0A6I8SUW5</accession>
<dbReference type="Pfam" id="PF08516">
    <property type="entry name" value="ADAM_CR"/>
    <property type="match status" value="1"/>
</dbReference>
<keyword evidence="8" id="KW-0479">Metal-binding</keyword>
<dbReference type="Gene3D" id="3.40.390.10">
    <property type="entry name" value="Collagenase (Catalytic Domain)"/>
    <property type="match status" value="1"/>
</dbReference>
<keyword evidence="4 10" id="KW-0472">Membrane</keyword>
<feature type="disulfide bond" evidence="7">
    <location>
        <begin position="650"/>
        <end position="660"/>
    </location>
</feature>
<evidence type="ECO:0000256" key="8">
    <source>
        <dbReference type="PROSITE-ProRule" id="PRU00276"/>
    </source>
</evidence>
<feature type="signal peptide" evidence="11">
    <location>
        <begin position="1"/>
        <end position="27"/>
    </location>
</feature>
<sequence length="911" mass="99509">MEGATGLVWIWVGSMTLLALTVPTSSGNRNQSEHLKDIVEHSEIIEPHWLGDFFIGMEAGGKYPEHAELLVKAEGQDLILSLHRNEQFIHPNYRETHYSLNYTRVVRTPNMTEHCYYHGIVQGQDNSSVVISICSGIRGMITLSNNLSYIVEPLPGEDGRHVIYKAEHLGLSRICHGHSIHFEEKLPTLTSNLSGHHSRVRRENVEGERCVELYLVADYAEFQKHDSDLEETQRKMLEVMNYIDKFYRALNIRIALVGLEVWTAGDKCNVSENPYSTLRAFLSWRRKLLQHTPHDNAQLITGRSFYGTTIGLAPLQAMCSVYQSGGVNMDHSDNAIGVAATMAHELGHNFGMSHDAAGCCTAKPEEGGCIMAASTGHPFPKVFNACNKQELDRFFRSGGGMCLSNLPDTKTLFGGPRCGNGFLEEGEQCDCGDPEQCNNPCCNATTCTLMAGADCAHGACCLRCKLRPPGFPCRKPSRPCDLPEFCTGQSAVCPPNSFQLDGTLCQGEQAFCYNGRCLTHQQQCQQLWGARSRVAPDLCFELINVAGDQYGNCGRDMSGTYRSCEGRDVMCGKIQCLSQASKPMESNAVAIDTTITIEGKRVQCRGTHIYKEEDDLMDPGLVLTGTKCGLNQICFDGQCRNTSFLQVDECAKKCHGNGMCNNNRNCHCFAGWRPPFCNQTGNGGSIDSGPVPEDGSLALVLWICIPLALLAGMALSLAMFFYVFRIRGRQAKTESCPATCPLHKSDSPTKHGVGSTSKQRPQVPMQPKSPPVLYPTLRVEKSQSAASQHHQEQPEGGAAKYSSAISHHSNQDLKGGAGKILHGVSYLQQGGAIKTGYAMRTPPPNRPAPPPPALAPTPPAPVPPPPASAPPPPAPKRLERPRRLPLPPPVPPNRTRRKAMDSSLSGPEGTT</sequence>
<evidence type="ECO:0000259" key="12">
    <source>
        <dbReference type="PROSITE" id="PS50026"/>
    </source>
</evidence>
<dbReference type="GO" id="GO:0006508">
    <property type="term" value="P:proteolysis"/>
    <property type="evidence" value="ECO:0007669"/>
    <property type="project" value="InterPro"/>
</dbReference>
<evidence type="ECO:0000256" key="11">
    <source>
        <dbReference type="SAM" id="SignalP"/>
    </source>
</evidence>
<dbReference type="PRINTS" id="PR00289">
    <property type="entry name" value="DISINTEGRIN"/>
</dbReference>
<dbReference type="PROSITE" id="PS50215">
    <property type="entry name" value="ADAM_MEPRO"/>
    <property type="match status" value="1"/>
</dbReference>
<proteinExistence type="predicted"/>
<comment type="subcellular location">
    <subcellularLocation>
        <location evidence="1">Membrane</location>
        <topology evidence="1">Single-pass type I membrane protein</topology>
    </subcellularLocation>
</comment>
<evidence type="ECO:0000259" key="14">
    <source>
        <dbReference type="PROSITE" id="PS50215"/>
    </source>
</evidence>
<dbReference type="GO" id="GO:0004222">
    <property type="term" value="F:metalloendopeptidase activity"/>
    <property type="evidence" value="ECO:0007669"/>
    <property type="project" value="InterPro"/>
</dbReference>
<feature type="compositionally biased region" description="Pro residues" evidence="9">
    <location>
        <begin position="841"/>
        <end position="875"/>
    </location>
</feature>
<evidence type="ECO:0000256" key="4">
    <source>
        <dbReference type="ARBA" id="ARBA00023136"/>
    </source>
</evidence>
<dbReference type="CDD" id="cd04269">
    <property type="entry name" value="ZnMc_adamalysin_II_like"/>
    <property type="match status" value="1"/>
</dbReference>
<keyword evidence="2 10" id="KW-0812">Transmembrane</keyword>
<keyword evidence="7" id="KW-0245">EGF-like domain</keyword>
<dbReference type="SUPFAM" id="SSF55486">
    <property type="entry name" value="Metalloproteases ('zincins'), catalytic domain"/>
    <property type="match status" value="1"/>
</dbReference>
<feature type="region of interest" description="Disordered" evidence="9">
    <location>
        <begin position="736"/>
        <end position="801"/>
    </location>
</feature>
<keyword evidence="8" id="KW-0862">Zinc</keyword>
<evidence type="ECO:0000256" key="2">
    <source>
        <dbReference type="ARBA" id="ARBA00022692"/>
    </source>
</evidence>
<dbReference type="GO" id="GO:0016020">
    <property type="term" value="C:membrane"/>
    <property type="evidence" value="ECO:0007669"/>
    <property type="project" value="UniProtKB-SubCell"/>
</dbReference>
<reference evidence="15" key="1">
    <citation type="journal article" date="2010" name="Science">
        <title>The genome of the Western clawed frog Xenopus tropicalis.</title>
        <authorList>
            <person name="Hellsten U."/>
            <person name="Harland R.M."/>
            <person name="Gilchrist M.J."/>
            <person name="Hendrix D."/>
            <person name="Jurka J."/>
            <person name="Kapitonov V."/>
            <person name="Ovcharenko I."/>
            <person name="Putnam N.H."/>
            <person name="Shu S."/>
            <person name="Taher L."/>
            <person name="Blitz I.L."/>
            <person name="Blumberg B."/>
            <person name="Dichmann D.S."/>
            <person name="Dubchak I."/>
            <person name="Amaya E."/>
            <person name="Detter J.C."/>
            <person name="Fletcher R."/>
            <person name="Gerhard D.S."/>
            <person name="Goodstein D."/>
            <person name="Graves T."/>
            <person name="Grigoriev I.V."/>
            <person name="Grimwood J."/>
            <person name="Kawashima T."/>
            <person name="Lindquist E."/>
            <person name="Lucas S.M."/>
            <person name="Mead P.E."/>
            <person name="Mitros T."/>
            <person name="Ogino H."/>
            <person name="Ohta Y."/>
            <person name="Poliakov A.V."/>
            <person name="Pollet N."/>
            <person name="Robert J."/>
            <person name="Salamov A."/>
            <person name="Sater A.K."/>
            <person name="Schmutz J."/>
            <person name="Terry A."/>
            <person name="Vize P.D."/>
            <person name="Warren W.C."/>
            <person name="Wells D."/>
            <person name="Wills A."/>
            <person name="Wilson R.K."/>
            <person name="Zimmerman L.B."/>
            <person name="Zorn A.M."/>
            <person name="Grainger R."/>
            <person name="Grammer T."/>
            <person name="Khokha M.K."/>
            <person name="Richardson P.M."/>
            <person name="Rokhsar D.S."/>
        </authorList>
    </citation>
    <scope>NUCLEOTIDE SEQUENCE [LARGE SCALE GENOMIC DNA]</scope>
    <source>
        <strain evidence="15">Nigerian</strain>
    </source>
</reference>
<dbReference type="Gene3D" id="4.10.70.10">
    <property type="entry name" value="Disintegrin domain"/>
    <property type="match status" value="1"/>
</dbReference>
<dbReference type="Pfam" id="PF00200">
    <property type="entry name" value="Disintegrin"/>
    <property type="match status" value="1"/>
</dbReference>
<dbReference type="Ensembl" id="ENSXETT00000091102">
    <property type="protein sequence ID" value="ENSXETP00000098610"/>
    <property type="gene ID" value="ENSXETG00000034170"/>
</dbReference>
<dbReference type="InterPro" id="IPR000742">
    <property type="entry name" value="EGF"/>
</dbReference>
<evidence type="ECO:0000256" key="1">
    <source>
        <dbReference type="ARBA" id="ARBA00004479"/>
    </source>
</evidence>
<feature type="disulfide bond" evidence="7">
    <location>
        <begin position="668"/>
        <end position="677"/>
    </location>
</feature>
<organism evidence="15">
    <name type="scientific">Xenopus tropicalis</name>
    <name type="common">Western clawed frog</name>
    <name type="synonym">Silurana tropicalis</name>
    <dbReference type="NCBI Taxonomy" id="8364"/>
    <lineage>
        <taxon>Eukaryota</taxon>
        <taxon>Metazoa</taxon>
        <taxon>Chordata</taxon>
        <taxon>Craniata</taxon>
        <taxon>Vertebrata</taxon>
        <taxon>Euteleostomi</taxon>
        <taxon>Amphibia</taxon>
        <taxon>Batrachia</taxon>
        <taxon>Anura</taxon>
        <taxon>Pipoidea</taxon>
        <taxon>Pipidae</taxon>
        <taxon>Xenopodinae</taxon>
        <taxon>Xenopus</taxon>
        <taxon>Silurana</taxon>
    </lineage>
</organism>
<dbReference type="Bgee" id="ENSXETG00000034170">
    <property type="expression patterns" value="Expressed in heart and 3 other cell types or tissues"/>
</dbReference>
<feature type="chain" id="PRO_5030156140" evidence="11">
    <location>
        <begin position="28"/>
        <end position="911"/>
    </location>
</feature>
<dbReference type="PROSITE" id="PS50026">
    <property type="entry name" value="EGF_3"/>
    <property type="match status" value="1"/>
</dbReference>
<feature type="domain" description="Peptidase M12B" evidence="14">
    <location>
        <begin position="209"/>
        <end position="407"/>
    </location>
</feature>
<feature type="domain" description="Disintegrin" evidence="13">
    <location>
        <begin position="415"/>
        <end position="501"/>
    </location>
</feature>
<gene>
    <name evidence="15" type="primary">adam19</name>
</gene>
<feature type="binding site" evidence="8">
    <location>
        <position position="344"/>
    </location>
    <ligand>
        <name>Zn(2+)</name>
        <dbReference type="ChEBI" id="CHEBI:29105"/>
        <note>catalytic</note>
    </ligand>
</feature>
<dbReference type="InParanoid" id="A0A6I8SUW5"/>
<feature type="disulfide bond" evidence="6">
    <location>
        <begin position="473"/>
        <end position="493"/>
    </location>
</feature>
<dbReference type="PROSITE" id="PS50214">
    <property type="entry name" value="DISINTEGRIN_2"/>
    <property type="match status" value="1"/>
</dbReference>
<dbReference type="GO" id="GO:0046872">
    <property type="term" value="F:metal ion binding"/>
    <property type="evidence" value="ECO:0007669"/>
    <property type="project" value="UniProtKB-KW"/>
</dbReference>
<comment type="caution">
    <text evidence="7">Lacks conserved residue(s) required for the propagation of feature annotation.</text>
</comment>